<dbReference type="NCBIfam" id="NF041644">
    <property type="entry name" value="CBO0543_fam"/>
    <property type="match status" value="1"/>
</dbReference>
<sequence>MTTNQKEYLEKIHDLQEKLAKTWAEYWHHYSSPGSWQFWVTLGAFILPLVILYFFIDRKKAFHLGFYGFNVHVWFHYSDTAGVYNGLWTYPYQINTIIPVSFSLDASLIPVSFMLLYQWTISHHKNYYLYAAALCLFFAFIFKPLLTGIGFFQLHEWATYGHLFVFYFGVILLSKWITNLFLYFEKQSRIG</sequence>
<organism evidence="2 3">
    <name type="scientific">Priestia megaterium</name>
    <name type="common">Bacillus megaterium</name>
    <dbReference type="NCBI Taxonomy" id="1404"/>
    <lineage>
        <taxon>Bacteria</taxon>
        <taxon>Bacillati</taxon>
        <taxon>Bacillota</taxon>
        <taxon>Bacilli</taxon>
        <taxon>Bacillales</taxon>
        <taxon>Bacillaceae</taxon>
        <taxon>Priestia</taxon>
    </lineage>
</organism>
<dbReference type="EMBL" id="PQWM01000013">
    <property type="protein sequence ID" value="RDZ13398.1"/>
    <property type="molecule type" value="Genomic_DNA"/>
</dbReference>
<comment type="caution">
    <text evidence="2">The sequence shown here is derived from an EMBL/GenBank/DDBJ whole genome shotgun (WGS) entry which is preliminary data.</text>
</comment>
<feature type="transmembrane region" description="Helical" evidence="1">
    <location>
        <begin position="129"/>
        <end position="152"/>
    </location>
</feature>
<feature type="transmembrane region" description="Helical" evidence="1">
    <location>
        <begin position="164"/>
        <end position="184"/>
    </location>
</feature>
<dbReference type="AlphaFoldDB" id="A0A3D8X0U7"/>
<evidence type="ECO:0000313" key="3">
    <source>
        <dbReference type="Proteomes" id="UP000256519"/>
    </source>
</evidence>
<gene>
    <name evidence="2" type="ORF">C3744_15930</name>
</gene>
<protein>
    <submittedName>
        <fullName evidence="2">Uncharacterized protein</fullName>
    </submittedName>
</protein>
<feature type="transmembrane region" description="Helical" evidence="1">
    <location>
        <begin position="97"/>
        <end position="117"/>
    </location>
</feature>
<feature type="transmembrane region" description="Helical" evidence="1">
    <location>
        <begin position="61"/>
        <end position="77"/>
    </location>
</feature>
<dbReference type="Proteomes" id="UP000256519">
    <property type="component" value="Unassembled WGS sequence"/>
</dbReference>
<proteinExistence type="predicted"/>
<feature type="transmembrane region" description="Helical" evidence="1">
    <location>
        <begin position="36"/>
        <end position="56"/>
    </location>
</feature>
<keyword evidence="1" id="KW-0472">Membrane</keyword>
<evidence type="ECO:0000256" key="1">
    <source>
        <dbReference type="SAM" id="Phobius"/>
    </source>
</evidence>
<dbReference type="RefSeq" id="WP_116075277.1">
    <property type="nucleotide sequence ID" value="NZ_CP187630.1"/>
</dbReference>
<evidence type="ECO:0000313" key="2">
    <source>
        <dbReference type="EMBL" id="RDZ13398.1"/>
    </source>
</evidence>
<accession>A0A3D8X0U7</accession>
<keyword evidence="1" id="KW-0812">Transmembrane</keyword>
<name>A0A3D8X0U7_PRIMG</name>
<reference evidence="2 3" key="1">
    <citation type="journal article" date="2018" name="Appl. Environ. Microbiol.">
        <title>Antimicrobial susceptibility testing and tentative epidemiological cut-off values of five Bacillus species relevant for use as animal feed additives or for plant protection.</title>
        <authorList>
            <person name="Agerso Y."/>
            <person name="Stuer-Lauridsen B."/>
            <person name="Bjerre K."/>
            <person name="Jensen M.G."/>
            <person name="Johansen E."/>
            <person name="Bennedsen M."/>
            <person name="Brockmann E."/>
            <person name="Nielsen B."/>
        </authorList>
    </citation>
    <scope>NUCLEOTIDE SEQUENCE [LARGE SCALE GENOMIC DNA]</scope>
    <source>
        <strain evidence="2 3">CHCC20162</strain>
    </source>
</reference>
<dbReference type="InterPro" id="IPR048147">
    <property type="entry name" value="CBO0543-like"/>
</dbReference>
<keyword evidence="1" id="KW-1133">Transmembrane helix</keyword>